<organism evidence="3 4">
    <name type="scientific">Komagataella pastoris</name>
    <name type="common">Yeast</name>
    <name type="synonym">Pichia pastoris</name>
    <dbReference type="NCBI Taxonomy" id="4922"/>
    <lineage>
        <taxon>Eukaryota</taxon>
        <taxon>Fungi</taxon>
        <taxon>Dikarya</taxon>
        <taxon>Ascomycota</taxon>
        <taxon>Saccharomycotina</taxon>
        <taxon>Pichiomycetes</taxon>
        <taxon>Pichiales</taxon>
        <taxon>Pichiaceae</taxon>
        <taxon>Komagataella</taxon>
    </lineage>
</organism>
<feature type="compositionally biased region" description="Basic and acidic residues" evidence="1">
    <location>
        <begin position="59"/>
        <end position="73"/>
    </location>
</feature>
<name>A0A1B2JDA6_PICPA</name>
<dbReference type="OrthoDB" id="4092812at2759"/>
<evidence type="ECO:0000256" key="1">
    <source>
        <dbReference type="SAM" id="MobiDB-lite"/>
    </source>
</evidence>
<protein>
    <submittedName>
        <fullName evidence="3">BA75_02084T0</fullName>
    </submittedName>
</protein>
<dbReference type="Proteomes" id="UP000094565">
    <property type="component" value="Chromosome 2"/>
</dbReference>
<keyword evidence="2" id="KW-0472">Membrane</keyword>
<evidence type="ECO:0000313" key="4">
    <source>
        <dbReference type="Proteomes" id="UP000094565"/>
    </source>
</evidence>
<feature type="compositionally biased region" description="Polar residues" evidence="1">
    <location>
        <begin position="105"/>
        <end position="114"/>
    </location>
</feature>
<accession>A0A1B2JDA6</accession>
<keyword evidence="2" id="KW-1133">Transmembrane helix</keyword>
<evidence type="ECO:0000256" key="2">
    <source>
        <dbReference type="SAM" id="Phobius"/>
    </source>
</evidence>
<feature type="region of interest" description="Disordered" evidence="1">
    <location>
        <begin position="92"/>
        <end position="117"/>
    </location>
</feature>
<keyword evidence="2" id="KW-0812">Transmembrane</keyword>
<dbReference type="AlphaFoldDB" id="A0A1B2JDA6"/>
<proteinExistence type="predicted"/>
<sequence length="149" mass="16932">MFLLIIIIAFALVFLLIMLPLMNNIGTYTIVEKKKDPKESDKGVSSSYGKYLPPDEELEQQRSEKENSSESKLNKLKGLTADSLPVKFKANVPDASTLRKRGPKSNDSNNTDPNSFDYDIDELIAKENKLEREQQLEEIKKLQGDIREV</sequence>
<dbReference type="EMBL" id="CP014585">
    <property type="protein sequence ID" value="ANZ75941.1"/>
    <property type="molecule type" value="Genomic_DNA"/>
</dbReference>
<evidence type="ECO:0000313" key="3">
    <source>
        <dbReference type="EMBL" id="ANZ75941.1"/>
    </source>
</evidence>
<feature type="transmembrane region" description="Helical" evidence="2">
    <location>
        <begin position="6"/>
        <end position="31"/>
    </location>
</feature>
<keyword evidence="4" id="KW-1185">Reference proteome</keyword>
<feature type="region of interest" description="Disordered" evidence="1">
    <location>
        <begin position="35"/>
        <end position="78"/>
    </location>
</feature>
<gene>
    <name evidence="3" type="ORF">ATY40_BA7502084</name>
</gene>
<reference evidence="3 4" key="1">
    <citation type="submission" date="2016-02" db="EMBL/GenBank/DDBJ databases">
        <title>Comparative genomic and transcriptomic foundation for Pichia pastoris.</title>
        <authorList>
            <person name="Love K.R."/>
            <person name="Shah K.A."/>
            <person name="Whittaker C.A."/>
            <person name="Wu J."/>
            <person name="Bartlett M.C."/>
            <person name="Ma D."/>
            <person name="Leeson R.L."/>
            <person name="Priest M."/>
            <person name="Young S.K."/>
            <person name="Love J.C."/>
        </authorList>
    </citation>
    <scope>NUCLEOTIDE SEQUENCE [LARGE SCALE GENOMIC DNA]</scope>
    <source>
        <strain evidence="3 4">ATCC 28485</strain>
    </source>
</reference>